<dbReference type="AlphaFoldDB" id="A0A6A5R665"/>
<dbReference type="RefSeq" id="XP_033443894.1">
    <property type="nucleotide sequence ID" value="XM_033590291.1"/>
</dbReference>
<dbReference type="SUPFAM" id="SSF46689">
    <property type="entry name" value="Homeodomain-like"/>
    <property type="match status" value="1"/>
</dbReference>
<dbReference type="OrthoDB" id="3673683at2759"/>
<protein>
    <recommendedName>
        <fullName evidence="1">HTH psq-type domain-containing protein</fullName>
    </recommendedName>
</protein>
<accession>A0A6A5R665</accession>
<dbReference type="GO" id="GO:0003677">
    <property type="term" value="F:DNA binding"/>
    <property type="evidence" value="ECO:0007669"/>
    <property type="project" value="InterPro"/>
</dbReference>
<sequence length="58" mass="6576">MPPRRAPLMQSNKADIQLALLSIDSAQIQSTRRAATVFNIPKSTLIDQRARKRARRNC</sequence>
<dbReference type="Gene3D" id="1.10.10.60">
    <property type="entry name" value="Homeodomain-like"/>
    <property type="match status" value="1"/>
</dbReference>
<dbReference type="InterPro" id="IPR009057">
    <property type="entry name" value="Homeodomain-like_sf"/>
</dbReference>
<dbReference type="InterPro" id="IPR007889">
    <property type="entry name" value="HTH_Psq"/>
</dbReference>
<evidence type="ECO:0000259" key="1">
    <source>
        <dbReference type="Pfam" id="PF05225"/>
    </source>
</evidence>
<name>A0A6A5R665_9PLEO</name>
<dbReference type="EMBL" id="ML979002">
    <property type="protein sequence ID" value="KAF1923641.1"/>
    <property type="molecule type" value="Genomic_DNA"/>
</dbReference>
<dbReference type="Pfam" id="PF05225">
    <property type="entry name" value="HTH_psq"/>
    <property type="match status" value="1"/>
</dbReference>
<evidence type="ECO:0000313" key="2">
    <source>
        <dbReference type="EMBL" id="KAF1923641.1"/>
    </source>
</evidence>
<gene>
    <name evidence="2" type="ORF">M421DRAFT_405229</name>
</gene>
<feature type="domain" description="HTH psq-type" evidence="1">
    <location>
        <begin position="15"/>
        <end position="51"/>
    </location>
</feature>
<reference evidence="2" key="1">
    <citation type="journal article" date="2020" name="Stud. Mycol.">
        <title>101 Dothideomycetes genomes: a test case for predicting lifestyles and emergence of pathogens.</title>
        <authorList>
            <person name="Haridas S."/>
            <person name="Albert R."/>
            <person name="Binder M."/>
            <person name="Bloem J."/>
            <person name="Labutti K."/>
            <person name="Salamov A."/>
            <person name="Andreopoulos B."/>
            <person name="Baker S."/>
            <person name="Barry K."/>
            <person name="Bills G."/>
            <person name="Bluhm B."/>
            <person name="Cannon C."/>
            <person name="Castanera R."/>
            <person name="Culley D."/>
            <person name="Daum C."/>
            <person name="Ezra D."/>
            <person name="Gonzalez J."/>
            <person name="Henrissat B."/>
            <person name="Kuo A."/>
            <person name="Liang C."/>
            <person name="Lipzen A."/>
            <person name="Lutzoni F."/>
            <person name="Magnuson J."/>
            <person name="Mondo S."/>
            <person name="Nolan M."/>
            <person name="Ohm R."/>
            <person name="Pangilinan J."/>
            <person name="Park H.-J."/>
            <person name="Ramirez L."/>
            <person name="Alfaro M."/>
            <person name="Sun H."/>
            <person name="Tritt A."/>
            <person name="Yoshinaga Y."/>
            <person name="Zwiers L.-H."/>
            <person name="Turgeon B."/>
            <person name="Goodwin S."/>
            <person name="Spatafora J."/>
            <person name="Crous P."/>
            <person name="Grigoriev I."/>
        </authorList>
    </citation>
    <scope>NUCLEOTIDE SEQUENCE</scope>
    <source>
        <strain evidence="2">CBS 183.55</strain>
    </source>
</reference>
<dbReference type="Proteomes" id="UP000800082">
    <property type="component" value="Unassembled WGS sequence"/>
</dbReference>
<organism evidence="2 3">
    <name type="scientific">Didymella exigua CBS 183.55</name>
    <dbReference type="NCBI Taxonomy" id="1150837"/>
    <lineage>
        <taxon>Eukaryota</taxon>
        <taxon>Fungi</taxon>
        <taxon>Dikarya</taxon>
        <taxon>Ascomycota</taxon>
        <taxon>Pezizomycotina</taxon>
        <taxon>Dothideomycetes</taxon>
        <taxon>Pleosporomycetidae</taxon>
        <taxon>Pleosporales</taxon>
        <taxon>Pleosporineae</taxon>
        <taxon>Didymellaceae</taxon>
        <taxon>Didymella</taxon>
    </lineage>
</organism>
<evidence type="ECO:0000313" key="3">
    <source>
        <dbReference type="Proteomes" id="UP000800082"/>
    </source>
</evidence>
<proteinExistence type="predicted"/>
<keyword evidence="3" id="KW-1185">Reference proteome</keyword>
<dbReference type="GeneID" id="54347954"/>